<evidence type="ECO:0000256" key="1">
    <source>
        <dbReference type="ARBA" id="ARBA00022679"/>
    </source>
</evidence>
<dbReference type="Gene3D" id="3.40.1180.10">
    <property type="entry name" value="Decaprenyl diphosphate synthase-like"/>
    <property type="match status" value="1"/>
</dbReference>
<reference evidence="4" key="1">
    <citation type="submission" date="2008-08" db="EMBL/GenBank/DDBJ databases">
        <title>The complete genome sequence of Coprothermobacter proteolyticus strain ATCC 5245 / DSM 5265 / BT.</title>
        <authorList>
            <person name="Dodson R.J."/>
            <person name="Durkin A.S."/>
            <person name="Wu M."/>
            <person name="Eisen J."/>
            <person name="Sutton G."/>
        </authorList>
    </citation>
    <scope>NUCLEOTIDE SEQUENCE [LARGE SCALE GENOMIC DNA]</scope>
    <source>
        <strain evidence="4">ATCC 35245 / DSM 5265 / OCM 4 / BT</strain>
    </source>
</reference>
<evidence type="ECO:0000313" key="3">
    <source>
        <dbReference type="EMBL" id="ACI16778.1"/>
    </source>
</evidence>
<keyword evidence="2" id="KW-0460">Magnesium</keyword>
<dbReference type="Proteomes" id="UP000001732">
    <property type="component" value="Chromosome"/>
</dbReference>
<feature type="active site" evidence="2">
    <location>
        <position position="12"/>
    </location>
</feature>
<dbReference type="HAMAP" id="MF_01139">
    <property type="entry name" value="ISPT"/>
    <property type="match status" value="1"/>
</dbReference>
<dbReference type="GO" id="GO:0000287">
    <property type="term" value="F:magnesium ion binding"/>
    <property type="evidence" value="ECO:0007669"/>
    <property type="project" value="UniProtKB-UniRule"/>
</dbReference>
<feature type="binding site" evidence="2">
    <location>
        <begin position="13"/>
        <end position="16"/>
    </location>
    <ligand>
        <name>substrate</name>
    </ligand>
</feature>
<protein>
    <recommendedName>
        <fullName evidence="2">Isoprenyl transferase</fullName>
        <ecNumber evidence="2">2.5.1.-</ecNumber>
    </recommendedName>
</protein>
<dbReference type="NCBIfam" id="TIGR00055">
    <property type="entry name" value="uppS"/>
    <property type="match status" value="1"/>
</dbReference>
<dbReference type="SUPFAM" id="SSF64005">
    <property type="entry name" value="Undecaprenyl diphosphate synthase"/>
    <property type="match status" value="1"/>
</dbReference>
<feature type="binding site" evidence="2">
    <location>
        <position position="29"/>
    </location>
    <ligand>
        <name>substrate</name>
    </ligand>
</feature>
<feature type="binding site" evidence="2">
    <location>
        <position position="176"/>
    </location>
    <ligand>
        <name>substrate</name>
    </ligand>
</feature>
<sequence length="227" mass="26210">MAGPNHIGFIVDGNRRWAKEHGLPTFQGHEVGFNKVLLVTDCLLNTDVKQVTYYLFSTENWKRTQEEVSYLMNLGVRMVEAILEPWAKKNIRVRHIGEKDGLPLSVQKAVQRMEERTKSNTGLLVNLAINYGGKLEIVQAVNALLQQKEGLHQISEKDIDEHLYNPDSNPVDVIVRTSGEQRISNFLLWQSAYAELIFLSKYWPDIEESDVHYVLEEFNRRQRRFGA</sequence>
<evidence type="ECO:0000256" key="2">
    <source>
        <dbReference type="HAMAP-Rule" id="MF_01139"/>
    </source>
</evidence>
<dbReference type="STRING" id="309798.COPRO5265_1131"/>
<comment type="function">
    <text evidence="2">Catalyzes the condensation of isopentenyl diphosphate (IPP) with allylic pyrophosphates generating different type of terpenoids.</text>
</comment>
<name>B5Y9J3_COPPD</name>
<dbReference type="eggNOG" id="COG0020">
    <property type="taxonomic scope" value="Bacteria"/>
</dbReference>
<comment type="cofactor">
    <cofactor evidence="2">
        <name>Mg(2+)</name>
        <dbReference type="ChEBI" id="CHEBI:18420"/>
    </cofactor>
    <text evidence="2">Binds 2 magnesium ions per subunit.</text>
</comment>
<dbReference type="InterPro" id="IPR036424">
    <property type="entry name" value="UPP_synth-like_sf"/>
</dbReference>
<proteinExistence type="inferred from homology"/>
<dbReference type="InterPro" id="IPR001441">
    <property type="entry name" value="UPP_synth-like"/>
</dbReference>
<feature type="binding site" evidence="2">
    <location>
        <position position="61"/>
    </location>
    <ligand>
        <name>substrate</name>
    </ligand>
</feature>
<organism evidence="3 4">
    <name type="scientific">Coprothermobacter proteolyticus (strain ATCC 35245 / DSM 5265 / OCM 4 / BT)</name>
    <dbReference type="NCBI Taxonomy" id="309798"/>
    <lineage>
        <taxon>Bacteria</taxon>
        <taxon>Pseudomonadati</taxon>
        <taxon>Coprothermobacterota</taxon>
        <taxon>Coprothermobacteria</taxon>
        <taxon>Coprothermobacterales</taxon>
        <taxon>Coprothermobacteraceae</taxon>
        <taxon>Coprothermobacter</taxon>
    </lineage>
</organism>
<feature type="binding site" evidence="2">
    <location>
        <position position="63"/>
    </location>
    <ligand>
        <name>substrate</name>
    </ligand>
</feature>
<dbReference type="EMBL" id="CP001145">
    <property type="protein sequence ID" value="ACI16778.1"/>
    <property type="molecule type" value="Genomic_DNA"/>
</dbReference>
<dbReference type="KEGG" id="cpo:COPRO5265_1131"/>
<dbReference type="OrthoDB" id="4191603at2"/>
<reference evidence="3 4" key="2">
    <citation type="journal article" date="2014" name="Genome Announc.">
        <title>Complete Genome Sequence of Coprothermobacter proteolyticus DSM 5265.</title>
        <authorList>
            <person name="Alexiev A."/>
            <person name="Coil D.A."/>
            <person name="Badger J.H."/>
            <person name="Enticknap J."/>
            <person name="Ward N."/>
            <person name="Robb F.T."/>
            <person name="Eisen J.A."/>
        </authorList>
    </citation>
    <scope>NUCLEOTIDE SEQUENCE [LARGE SCALE GENOMIC DNA]</scope>
    <source>
        <strain evidence="4">ATCC 35245 / DSM 5265 / OCM 4 / BT</strain>
    </source>
</reference>
<keyword evidence="1 2" id="KW-0808">Transferase</keyword>
<feature type="binding site" evidence="2">
    <location>
        <position position="12"/>
    </location>
    <ligand>
        <name>Mg(2+)</name>
        <dbReference type="ChEBI" id="CHEBI:18420"/>
    </ligand>
</feature>
<dbReference type="InterPro" id="IPR018520">
    <property type="entry name" value="UPP_synth-like_CS"/>
</dbReference>
<comment type="caution">
    <text evidence="2">Lacks conserved residue(s) required for the propagation of feature annotation.</text>
</comment>
<dbReference type="RefSeq" id="WP_012543430.1">
    <property type="nucleotide sequence ID" value="NC_011295.1"/>
</dbReference>
<dbReference type="Pfam" id="PF01255">
    <property type="entry name" value="Prenyltransf"/>
    <property type="match status" value="1"/>
</dbReference>
<dbReference type="CDD" id="cd00475">
    <property type="entry name" value="Cis_IPPS"/>
    <property type="match status" value="1"/>
</dbReference>
<keyword evidence="2" id="KW-0479">Metal-binding</keyword>
<dbReference type="PROSITE" id="PS01066">
    <property type="entry name" value="UPP_SYNTHASE"/>
    <property type="match status" value="1"/>
</dbReference>
<feature type="binding site" evidence="2">
    <location>
        <position position="195"/>
    </location>
    <ligand>
        <name>Mg(2+)</name>
        <dbReference type="ChEBI" id="CHEBI:18420"/>
    </ligand>
</feature>
<dbReference type="GO" id="GO:0016094">
    <property type="term" value="P:polyprenol biosynthetic process"/>
    <property type="evidence" value="ECO:0007669"/>
    <property type="project" value="TreeGrafter"/>
</dbReference>
<dbReference type="EC" id="2.5.1.-" evidence="2"/>
<dbReference type="GO" id="GO:0045547">
    <property type="term" value="F:ditrans,polycis-polyprenyl diphosphate synthase [(2E,6E)-farnesyl diphosphate specific] activity"/>
    <property type="evidence" value="ECO:0007669"/>
    <property type="project" value="TreeGrafter"/>
</dbReference>
<gene>
    <name evidence="3" type="primary">uppS</name>
    <name evidence="3" type="ordered locus">COPRO5265_1131</name>
</gene>
<feature type="active site" description="Proton acceptor" evidence="2">
    <location>
        <position position="60"/>
    </location>
</feature>
<feature type="binding site" evidence="2">
    <location>
        <position position="17"/>
    </location>
    <ligand>
        <name>substrate</name>
    </ligand>
</feature>
<dbReference type="HOGENOM" id="CLU_038505_1_1_9"/>
<dbReference type="AlphaFoldDB" id="B5Y9J3"/>
<evidence type="ECO:0000313" key="4">
    <source>
        <dbReference type="Proteomes" id="UP000001732"/>
    </source>
</evidence>
<keyword evidence="4" id="KW-1185">Reference proteome</keyword>
<feature type="binding site" evidence="2">
    <location>
        <begin position="182"/>
        <end position="184"/>
    </location>
    <ligand>
        <name>substrate</name>
    </ligand>
</feature>
<comment type="similarity">
    <text evidence="2">Belongs to the UPP synthase family.</text>
</comment>
<accession>B5Y9J3</accession>
<dbReference type="PANTHER" id="PTHR10291">
    <property type="entry name" value="DEHYDRODOLICHYL DIPHOSPHATE SYNTHASE FAMILY MEMBER"/>
    <property type="match status" value="1"/>
</dbReference>
<feature type="binding site" evidence="2">
    <location>
        <begin position="57"/>
        <end position="59"/>
    </location>
    <ligand>
        <name>substrate</name>
    </ligand>
</feature>
<dbReference type="PANTHER" id="PTHR10291:SF0">
    <property type="entry name" value="DEHYDRODOLICHYL DIPHOSPHATE SYNTHASE 2"/>
    <property type="match status" value="1"/>
</dbReference>
<comment type="subunit">
    <text evidence="2">Homodimer.</text>
</comment>